<reference evidence="1 2" key="1">
    <citation type="submission" date="2024-01" db="EMBL/GenBank/DDBJ databases">
        <title>The genomes of 5 underutilized Papilionoideae crops provide insights into root nodulation and disease resistance.</title>
        <authorList>
            <person name="Yuan L."/>
        </authorList>
    </citation>
    <scope>NUCLEOTIDE SEQUENCE [LARGE SCALE GENOMIC DNA]</scope>
    <source>
        <strain evidence="1">LY-2023</strain>
        <tissue evidence="1">Leaf</tissue>
    </source>
</reference>
<gene>
    <name evidence="1" type="ORF">RJT34_12032</name>
</gene>
<dbReference type="Proteomes" id="UP001359559">
    <property type="component" value="Unassembled WGS sequence"/>
</dbReference>
<keyword evidence="2" id="KW-1185">Reference proteome</keyword>
<accession>A0AAN9JN51</accession>
<name>A0AAN9JN51_CLITE</name>
<dbReference type="AlphaFoldDB" id="A0AAN9JN51"/>
<dbReference type="EMBL" id="JAYKXN010000003">
    <property type="protein sequence ID" value="KAK7301171.1"/>
    <property type="molecule type" value="Genomic_DNA"/>
</dbReference>
<evidence type="ECO:0000313" key="1">
    <source>
        <dbReference type="EMBL" id="KAK7301171.1"/>
    </source>
</evidence>
<evidence type="ECO:0000313" key="2">
    <source>
        <dbReference type="Proteomes" id="UP001359559"/>
    </source>
</evidence>
<proteinExistence type="predicted"/>
<comment type="caution">
    <text evidence="1">The sequence shown here is derived from an EMBL/GenBank/DDBJ whole genome shotgun (WGS) entry which is preliminary data.</text>
</comment>
<organism evidence="1 2">
    <name type="scientific">Clitoria ternatea</name>
    <name type="common">Butterfly pea</name>
    <dbReference type="NCBI Taxonomy" id="43366"/>
    <lineage>
        <taxon>Eukaryota</taxon>
        <taxon>Viridiplantae</taxon>
        <taxon>Streptophyta</taxon>
        <taxon>Embryophyta</taxon>
        <taxon>Tracheophyta</taxon>
        <taxon>Spermatophyta</taxon>
        <taxon>Magnoliopsida</taxon>
        <taxon>eudicotyledons</taxon>
        <taxon>Gunneridae</taxon>
        <taxon>Pentapetalae</taxon>
        <taxon>rosids</taxon>
        <taxon>fabids</taxon>
        <taxon>Fabales</taxon>
        <taxon>Fabaceae</taxon>
        <taxon>Papilionoideae</taxon>
        <taxon>50 kb inversion clade</taxon>
        <taxon>NPAAA clade</taxon>
        <taxon>indigoferoid/millettioid clade</taxon>
        <taxon>Phaseoleae</taxon>
        <taxon>Clitoria</taxon>
    </lineage>
</organism>
<protein>
    <submittedName>
        <fullName evidence="1">Uncharacterized protein</fullName>
    </submittedName>
</protein>
<sequence length="67" mass="7044">MARFLSTEKLPARVAIEESSGSGSEFKQGLLGQVVEKESSLALVPFAKVEYGPSSIVMGSSKQSKPG</sequence>